<reference evidence="7" key="1">
    <citation type="submission" date="2016-03" db="EMBL/GenBank/DDBJ databases">
        <title>Updated assembly of Pseudogymnoascus destructans, the fungus causing white-nose syndrome of bats.</title>
        <authorList>
            <person name="Palmer J.M."/>
            <person name="Drees K.P."/>
            <person name="Foster J.T."/>
            <person name="Lindner D.L."/>
        </authorList>
    </citation>
    <scope>NUCLEOTIDE SEQUENCE [LARGE SCALE GENOMIC DNA]</scope>
    <source>
        <strain evidence="7">20631-21</strain>
    </source>
</reference>
<keyword evidence="3" id="KW-0689">Ribosomal protein</keyword>
<evidence type="ECO:0000256" key="5">
    <source>
        <dbReference type="ARBA" id="ARBA00023274"/>
    </source>
</evidence>
<dbReference type="OrthoDB" id="6220758at2759"/>
<protein>
    <recommendedName>
        <fullName evidence="6">Large ribosomal subunit protein mL50</fullName>
    </recommendedName>
</protein>
<dbReference type="GO" id="GO:1990904">
    <property type="term" value="C:ribonucleoprotein complex"/>
    <property type="evidence" value="ECO:0007669"/>
    <property type="project" value="UniProtKB-KW"/>
</dbReference>
<name>A0A177A2Z0_9PEZI</name>
<dbReference type="GO" id="GO:0005739">
    <property type="term" value="C:mitochondrion"/>
    <property type="evidence" value="ECO:0007669"/>
    <property type="project" value="UniProtKB-SubCell"/>
</dbReference>
<dbReference type="Proteomes" id="UP000077154">
    <property type="component" value="Unassembled WGS sequence"/>
</dbReference>
<dbReference type="Pfam" id="PF10501">
    <property type="entry name" value="Ribosomal_L50"/>
    <property type="match status" value="1"/>
</dbReference>
<dbReference type="AlphaFoldDB" id="A0A177A2Z0"/>
<comment type="similarity">
    <text evidence="2">Belongs to the mitochondrion-specific ribosomal protein mL50 family.</text>
</comment>
<dbReference type="VEuPathDB" id="FungiDB:GMDG_06054"/>
<gene>
    <name evidence="7" type="ORF">VC83_07315</name>
</gene>
<proteinExistence type="inferred from homology"/>
<keyword evidence="4" id="KW-0496">Mitochondrion</keyword>
<evidence type="ECO:0000313" key="7">
    <source>
        <dbReference type="EMBL" id="OAF56556.1"/>
    </source>
</evidence>
<evidence type="ECO:0000256" key="3">
    <source>
        <dbReference type="ARBA" id="ARBA00022980"/>
    </source>
</evidence>
<evidence type="ECO:0000256" key="2">
    <source>
        <dbReference type="ARBA" id="ARBA00008860"/>
    </source>
</evidence>
<dbReference type="GeneID" id="36290363"/>
<keyword evidence="5" id="KW-0687">Ribonucleoprotein</keyword>
<sequence>MRRVVRAERAIGRILSTPSSTQFTCAACRQHAAPFSTRASLKAVDMEKWRKKIWGTDKPPGAADPYGGPGAAEIYEAERKATKGETAVEETSTTPAEDWDMSAYEPADNWAGLEEVGGRGVWWSGRQEPNYAGYIPKQKVTDPYELTAALHRAVIEVFALRDAEQPLSKLANSDVGPDLTAEVQIITADGGAKLSLPQNIGLQEIADSLAPRVQEPVDETIVEDETAVKANLTESEVDVAADRSPVDPLYQAQVQSAVESWDPTWLSVSLNDPEVKFTVVKRVLQLTGIRMSDSNINASKNASDLLGFMATPPKPKKVIEALAQRHTLFDLPNVKVHARRVTPVDREKSLGRWKVIEKELEARGLPVLGHSRN</sequence>
<comment type="subcellular location">
    <subcellularLocation>
        <location evidence="1">Mitochondrion</location>
    </subcellularLocation>
</comment>
<organism evidence="7">
    <name type="scientific">Pseudogymnoascus destructans</name>
    <dbReference type="NCBI Taxonomy" id="655981"/>
    <lineage>
        <taxon>Eukaryota</taxon>
        <taxon>Fungi</taxon>
        <taxon>Dikarya</taxon>
        <taxon>Ascomycota</taxon>
        <taxon>Pezizomycotina</taxon>
        <taxon>Leotiomycetes</taxon>
        <taxon>Thelebolales</taxon>
        <taxon>Thelebolaceae</taxon>
        <taxon>Pseudogymnoascus</taxon>
    </lineage>
</organism>
<dbReference type="InterPro" id="IPR018305">
    <property type="entry name" value="Ribosomal_m50"/>
</dbReference>
<accession>A0A177A2Z0</accession>
<dbReference type="RefSeq" id="XP_024321850.1">
    <property type="nucleotide sequence ID" value="XM_024470890.1"/>
</dbReference>
<evidence type="ECO:0000256" key="1">
    <source>
        <dbReference type="ARBA" id="ARBA00004173"/>
    </source>
</evidence>
<dbReference type="eggNOG" id="ENOG502S9FC">
    <property type="taxonomic scope" value="Eukaryota"/>
</dbReference>
<dbReference type="EMBL" id="KV441403">
    <property type="protein sequence ID" value="OAF56556.1"/>
    <property type="molecule type" value="Genomic_DNA"/>
</dbReference>
<dbReference type="GO" id="GO:0005840">
    <property type="term" value="C:ribosome"/>
    <property type="evidence" value="ECO:0007669"/>
    <property type="project" value="UniProtKB-KW"/>
</dbReference>
<evidence type="ECO:0000256" key="4">
    <source>
        <dbReference type="ARBA" id="ARBA00023128"/>
    </source>
</evidence>
<evidence type="ECO:0000256" key="6">
    <source>
        <dbReference type="ARBA" id="ARBA00035183"/>
    </source>
</evidence>